<dbReference type="Proteomes" id="UP000654370">
    <property type="component" value="Unassembled WGS sequence"/>
</dbReference>
<sequence length="197" mass="22707">MESDEEESEYQLDESSEEEELGEQLEIPSDEDSDGSMNHLQGYPDESEETSEKELKKSKAPKEVTFYTKLSAQTAQGGAYRRYFIHREHMISKAAKMRAEIIREHQLQGPSEELLRSIYMLTAHRCFEVENVPDQDLFRQSALFAMGVLVEEMAKHAANKEVDMESHEQDNSMAGDNHDKDTRNSRKRKTGSKTRRT</sequence>
<name>A0A8H7PGY7_MORIS</name>
<protein>
    <submittedName>
        <fullName evidence="2">Uncharacterized protein</fullName>
    </submittedName>
</protein>
<feature type="compositionally biased region" description="Basic and acidic residues" evidence="1">
    <location>
        <begin position="158"/>
        <end position="184"/>
    </location>
</feature>
<keyword evidence="3" id="KW-1185">Reference proteome</keyword>
<proteinExistence type="predicted"/>
<feature type="region of interest" description="Disordered" evidence="1">
    <location>
        <begin position="1"/>
        <end position="59"/>
    </location>
</feature>
<feature type="region of interest" description="Disordered" evidence="1">
    <location>
        <begin position="158"/>
        <end position="197"/>
    </location>
</feature>
<evidence type="ECO:0000256" key="1">
    <source>
        <dbReference type="SAM" id="MobiDB-lite"/>
    </source>
</evidence>
<comment type="caution">
    <text evidence="2">The sequence shown here is derived from an EMBL/GenBank/DDBJ whole genome shotgun (WGS) entry which is preliminary data.</text>
</comment>
<dbReference type="OrthoDB" id="10432469at2759"/>
<evidence type="ECO:0000313" key="2">
    <source>
        <dbReference type="EMBL" id="KAG2173653.1"/>
    </source>
</evidence>
<feature type="compositionally biased region" description="Acidic residues" evidence="1">
    <location>
        <begin position="1"/>
        <end position="34"/>
    </location>
</feature>
<dbReference type="AlphaFoldDB" id="A0A8H7PGY7"/>
<gene>
    <name evidence="2" type="ORF">INT43_005071</name>
</gene>
<reference evidence="2" key="1">
    <citation type="submission" date="2020-12" db="EMBL/GenBank/DDBJ databases">
        <title>Metabolic potential, ecology and presence of endohyphal bacteria is reflected in genomic diversity of Mucoromycotina.</title>
        <authorList>
            <person name="Muszewska A."/>
            <person name="Okrasinska A."/>
            <person name="Steczkiewicz K."/>
            <person name="Drgas O."/>
            <person name="Orlowska M."/>
            <person name="Perlinska-Lenart U."/>
            <person name="Aleksandrzak-Piekarczyk T."/>
            <person name="Szatraj K."/>
            <person name="Zielenkiewicz U."/>
            <person name="Pilsyk S."/>
            <person name="Malc E."/>
            <person name="Mieczkowski P."/>
            <person name="Kruszewska J.S."/>
            <person name="Biernat P."/>
            <person name="Pawlowska J."/>
        </authorList>
    </citation>
    <scope>NUCLEOTIDE SEQUENCE</scope>
    <source>
        <strain evidence="2">WA0000067209</strain>
    </source>
</reference>
<feature type="compositionally biased region" description="Basic and acidic residues" evidence="1">
    <location>
        <begin position="50"/>
        <end position="59"/>
    </location>
</feature>
<feature type="compositionally biased region" description="Basic residues" evidence="1">
    <location>
        <begin position="185"/>
        <end position="197"/>
    </location>
</feature>
<accession>A0A8H7PGY7</accession>
<dbReference type="EMBL" id="JAEPQZ010000014">
    <property type="protein sequence ID" value="KAG2173653.1"/>
    <property type="molecule type" value="Genomic_DNA"/>
</dbReference>
<evidence type="ECO:0000313" key="3">
    <source>
        <dbReference type="Proteomes" id="UP000654370"/>
    </source>
</evidence>
<organism evidence="2 3">
    <name type="scientific">Mortierella isabellina</name>
    <name type="common">Filamentous fungus</name>
    <name type="synonym">Umbelopsis isabellina</name>
    <dbReference type="NCBI Taxonomy" id="91625"/>
    <lineage>
        <taxon>Eukaryota</taxon>
        <taxon>Fungi</taxon>
        <taxon>Fungi incertae sedis</taxon>
        <taxon>Mucoromycota</taxon>
        <taxon>Mucoromycotina</taxon>
        <taxon>Umbelopsidomycetes</taxon>
        <taxon>Umbelopsidales</taxon>
        <taxon>Umbelopsidaceae</taxon>
        <taxon>Umbelopsis</taxon>
    </lineage>
</organism>